<dbReference type="GO" id="GO:0005886">
    <property type="term" value="C:plasma membrane"/>
    <property type="evidence" value="ECO:0007669"/>
    <property type="project" value="UniProtKB-SubCell"/>
</dbReference>
<dbReference type="NCBIfam" id="TIGR00697">
    <property type="entry name" value="queuosine precursor transporter"/>
    <property type="match status" value="1"/>
</dbReference>
<evidence type="ECO:0000313" key="3">
    <source>
        <dbReference type="Proteomes" id="UP000216885"/>
    </source>
</evidence>
<keyword evidence="3" id="KW-1185">Reference proteome</keyword>
<keyword evidence="1" id="KW-0997">Cell inner membrane</keyword>
<dbReference type="InterPro" id="IPR003744">
    <property type="entry name" value="YhhQ"/>
</dbReference>
<protein>
    <recommendedName>
        <fullName evidence="1">Probable queuosine precursor transporter</fullName>
        <shortName evidence="1">Q precursor transporter</shortName>
    </recommendedName>
</protein>
<dbReference type="Pfam" id="PF02592">
    <property type="entry name" value="Vut_1"/>
    <property type="match status" value="1"/>
</dbReference>
<keyword evidence="1" id="KW-0813">Transport</keyword>
<dbReference type="HAMAP" id="MF_02088">
    <property type="entry name" value="Q_prec_transport"/>
    <property type="match status" value="1"/>
</dbReference>
<evidence type="ECO:0000313" key="2">
    <source>
        <dbReference type="EMBL" id="OZI56330.1"/>
    </source>
</evidence>
<feature type="transmembrane region" description="Helical" evidence="1">
    <location>
        <begin position="31"/>
        <end position="50"/>
    </location>
</feature>
<dbReference type="PANTHER" id="PTHR34300">
    <property type="entry name" value="QUEUOSINE PRECURSOR TRANSPORTER-RELATED"/>
    <property type="match status" value="1"/>
</dbReference>
<feature type="transmembrane region" description="Helical" evidence="1">
    <location>
        <begin position="164"/>
        <end position="186"/>
    </location>
</feature>
<proteinExistence type="inferred from homology"/>
<feature type="transmembrane region" description="Helical" evidence="1">
    <location>
        <begin position="137"/>
        <end position="158"/>
    </location>
</feature>
<comment type="caution">
    <text evidence="2">The sequence shown here is derived from an EMBL/GenBank/DDBJ whole genome shotgun (WGS) entry which is preliminary data.</text>
</comment>
<dbReference type="AlphaFoldDB" id="A0A261U512"/>
<gene>
    <name evidence="2" type="ORF">CAL20_12890</name>
</gene>
<comment type="subcellular location">
    <subcellularLocation>
        <location evidence="1">Cell inner membrane</location>
        <topology evidence="1">Multi-pass membrane protein</topology>
    </subcellularLocation>
</comment>
<keyword evidence="1" id="KW-1133">Transmembrane helix</keyword>
<reference evidence="2 3" key="1">
    <citation type="submission" date="2017-05" db="EMBL/GenBank/DDBJ databases">
        <title>Complete and WGS of Bordetella genogroups.</title>
        <authorList>
            <person name="Spilker T."/>
            <person name="LiPuma J."/>
        </authorList>
    </citation>
    <scope>NUCLEOTIDE SEQUENCE [LARGE SCALE GENOMIC DNA]</scope>
    <source>
        <strain evidence="2 3">AU9919</strain>
    </source>
</reference>
<dbReference type="PANTHER" id="PTHR34300:SF1">
    <property type="entry name" value="QUEUOSINE PRECURSOR TRANSPORTER"/>
    <property type="match status" value="1"/>
</dbReference>
<keyword evidence="1" id="KW-0812">Transmembrane</keyword>
<accession>A0A261U512</accession>
<dbReference type="Proteomes" id="UP000216885">
    <property type="component" value="Unassembled WGS sequence"/>
</dbReference>
<evidence type="ECO:0000256" key="1">
    <source>
        <dbReference type="HAMAP-Rule" id="MF_02088"/>
    </source>
</evidence>
<dbReference type="EMBL" id="NEVQ01000013">
    <property type="protein sequence ID" value="OZI56330.1"/>
    <property type="molecule type" value="Genomic_DNA"/>
</dbReference>
<comment type="function">
    <text evidence="1">Involved in the import of queuosine (Q) precursors, required for Q precursor salvage.</text>
</comment>
<sequence length="201" mass="21850">MNINTPKPGLSSINPAPPTSRHFQAMTAGQFAVAVFCMGLIVVGSNILVQVPLNDWLTWGGLSYPIAFLVTDVLNRRFGPSAARRVAWVGFALALAVSIWLASPRIALASGLAYICAQLADIQVFDRLRDQRWWRAPLLSGTVGALLDTAVFFSVAFAATGTPWVTWMLGDLAIKLVVNVSMLAPFRALMWNLARPEPLDI</sequence>
<keyword evidence="1" id="KW-0472">Membrane</keyword>
<keyword evidence="1" id="KW-1003">Cell membrane</keyword>
<dbReference type="GO" id="GO:0022857">
    <property type="term" value="F:transmembrane transporter activity"/>
    <property type="evidence" value="ECO:0007669"/>
    <property type="project" value="UniProtKB-UniRule"/>
</dbReference>
<comment type="similarity">
    <text evidence="1">Belongs to the vitamin uptake transporter (VUT/ECF) (TC 2.A.88) family. Q precursor transporter subfamily.</text>
</comment>
<name>A0A261U512_9BORD</name>
<feature type="transmembrane region" description="Helical" evidence="1">
    <location>
        <begin position="86"/>
        <end position="102"/>
    </location>
</feature>
<organism evidence="2 3">
    <name type="scientific">Bordetella genomosp. 4</name>
    <dbReference type="NCBI Taxonomy" id="463044"/>
    <lineage>
        <taxon>Bacteria</taxon>
        <taxon>Pseudomonadati</taxon>
        <taxon>Pseudomonadota</taxon>
        <taxon>Betaproteobacteria</taxon>
        <taxon>Burkholderiales</taxon>
        <taxon>Alcaligenaceae</taxon>
        <taxon>Bordetella</taxon>
    </lineage>
</organism>